<dbReference type="PANTHER" id="PTHR37017:SF11">
    <property type="entry name" value="ESTERASE_LIPASE_THIOESTERASE DOMAIN-CONTAINING PROTEIN"/>
    <property type="match status" value="1"/>
</dbReference>
<dbReference type="GeneID" id="89927811"/>
<accession>A0AAV9PB37</accession>
<dbReference type="InterPro" id="IPR052897">
    <property type="entry name" value="Sec-Metab_Biosynth_Hydrolase"/>
</dbReference>
<proteinExistence type="predicted"/>
<evidence type="ECO:0000313" key="3">
    <source>
        <dbReference type="Proteomes" id="UP001337655"/>
    </source>
</evidence>
<name>A0AAV9PB37_9PEZI</name>
<sequence length="250" mass="27975">MATKPAVVIVPGAWHVPDHYEPFAKRLRTAGYETVIVRNPSVSVSRDPGNMLRKDAMVTCDVMKKLVNDETKDVVIIMHSYGGVSGSDAAAMLCEWLGTYGQPDHGRVRRMVYLAAHVLEKGEPMLGTGRVINHLDVNEKGMMVHQKPYERYYADISEQEAQAPLDLTVPMAYSAFTTPTTYAGWRDYGIPCTYIKCLKDNAVPVEMCDKYIARLREGGVDLKVEELDVGHSPFWIDPDGLMELIVRVIE</sequence>
<dbReference type="Proteomes" id="UP001337655">
    <property type="component" value="Unassembled WGS sequence"/>
</dbReference>
<dbReference type="PANTHER" id="PTHR37017">
    <property type="entry name" value="AB HYDROLASE-1 DOMAIN-CONTAINING PROTEIN-RELATED"/>
    <property type="match status" value="1"/>
</dbReference>
<gene>
    <name evidence="2" type="ORF">LTR77_006471</name>
</gene>
<evidence type="ECO:0000313" key="2">
    <source>
        <dbReference type="EMBL" id="KAK5169162.1"/>
    </source>
</evidence>
<dbReference type="RefSeq" id="XP_064658628.1">
    <property type="nucleotide sequence ID" value="XM_064803713.1"/>
</dbReference>
<dbReference type="EMBL" id="JAVRRT010000009">
    <property type="protein sequence ID" value="KAK5169162.1"/>
    <property type="molecule type" value="Genomic_DNA"/>
</dbReference>
<evidence type="ECO:0000259" key="1">
    <source>
        <dbReference type="Pfam" id="PF12697"/>
    </source>
</evidence>
<dbReference type="AlphaFoldDB" id="A0AAV9PB37"/>
<dbReference type="Gene3D" id="3.40.50.1820">
    <property type="entry name" value="alpha/beta hydrolase"/>
    <property type="match status" value="1"/>
</dbReference>
<organism evidence="2 3">
    <name type="scientific">Saxophila tyrrhenica</name>
    <dbReference type="NCBI Taxonomy" id="1690608"/>
    <lineage>
        <taxon>Eukaryota</taxon>
        <taxon>Fungi</taxon>
        <taxon>Dikarya</taxon>
        <taxon>Ascomycota</taxon>
        <taxon>Pezizomycotina</taxon>
        <taxon>Dothideomycetes</taxon>
        <taxon>Dothideomycetidae</taxon>
        <taxon>Mycosphaerellales</taxon>
        <taxon>Extremaceae</taxon>
        <taxon>Saxophila</taxon>
    </lineage>
</organism>
<dbReference type="SUPFAM" id="SSF53474">
    <property type="entry name" value="alpha/beta-Hydrolases"/>
    <property type="match status" value="1"/>
</dbReference>
<protein>
    <recommendedName>
        <fullName evidence="1">AB hydrolase-1 domain-containing protein</fullName>
    </recommendedName>
</protein>
<reference evidence="2 3" key="1">
    <citation type="submission" date="2023-08" db="EMBL/GenBank/DDBJ databases">
        <title>Black Yeasts Isolated from many extreme environments.</title>
        <authorList>
            <person name="Coleine C."/>
            <person name="Stajich J.E."/>
            <person name="Selbmann L."/>
        </authorList>
    </citation>
    <scope>NUCLEOTIDE SEQUENCE [LARGE SCALE GENOMIC DNA]</scope>
    <source>
        <strain evidence="2 3">CCFEE 5935</strain>
    </source>
</reference>
<dbReference type="Pfam" id="PF12697">
    <property type="entry name" value="Abhydrolase_6"/>
    <property type="match status" value="1"/>
</dbReference>
<keyword evidence="3" id="KW-1185">Reference proteome</keyword>
<feature type="domain" description="AB hydrolase-1" evidence="1">
    <location>
        <begin position="7"/>
        <end position="239"/>
    </location>
</feature>
<comment type="caution">
    <text evidence="2">The sequence shown here is derived from an EMBL/GenBank/DDBJ whole genome shotgun (WGS) entry which is preliminary data.</text>
</comment>
<dbReference type="InterPro" id="IPR000073">
    <property type="entry name" value="AB_hydrolase_1"/>
</dbReference>
<dbReference type="InterPro" id="IPR029058">
    <property type="entry name" value="AB_hydrolase_fold"/>
</dbReference>